<sequence>MPALRSLGKKRKPMLLHGLFVARQSILAGIENPHTSLIDRR</sequence>
<dbReference type="EMBL" id="MIPY01000035">
    <property type="protein sequence ID" value="OES26312.1"/>
    <property type="molecule type" value="Genomic_DNA"/>
</dbReference>
<evidence type="ECO:0000313" key="1">
    <source>
        <dbReference type="EMBL" id="OES26312.1"/>
    </source>
</evidence>
<comment type="caution">
    <text evidence="1">The sequence shown here is derived from an EMBL/GenBank/DDBJ whole genome shotgun (WGS) entry which is preliminary data.</text>
</comment>
<organism evidence="1 2">
    <name type="scientific">Alteromonas macleodii</name>
    <name type="common">Pseudoalteromonas macleodii</name>
    <dbReference type="NCBI Taxonomy" id="28108"/>
    <lineage>
        <taxon>Bacteria</taxon>
        <taxon>Pseudomonadati</taxon>
        <taxon>Pseudomonadota</taxon>
        <taxon>Gammaproteobacteria</taxon>
        <taxon>Alteromonadales</taxon>
        <taxon>Alteromonadaceae</taxon>
        <taxon>Alteromonas/Salinimonas group</taxon>
        <taxon>Alteromonas</taxon>
    </lineage>
</organism>
<evidence type="ECO:0000313" key="2">
    <source>
        <dbReference type="Proteomes" id="UP000095392"/>
    </source>
</evidence>
<proteinExistence type="predicted"/>
<gene>
    <name evidence="1" type="ORF">BFV95_4161</name>
</gene>
<dbReference type="Proteomes" id="UP000095392">
    <property type="component" value="Unassembled WGS sequence"/>
</dbReference>
<keyword evidence="2" id="KW-1185">Reference proteome</keyword>
<dbReference type="AlphaFoldDB" id="A0AB36FSM2"/>
<accession>A0AB36FSM2</accession>
<name>A0AB36FSM2_ALTMA</name>
<protein>
    <submittedName>
        <fullName evidence="1">Uncharacterized protein</fullName>
    </submittedName>
</protein>
<reference evidence="1 2" key="1">
    <citation type="submission" date="2016-09" db="EMBL/GenBank/DDBJ databases">
        <title>Draft Genome Sequence of four Alteromonas macleodii strains isolated from copper coupons and grown long-term at elevated copper levels.</title>
        <authorList>
            <person name="Cusick K."/>
            <person name="Dale J."/>
            <person name="Little B."/>
            <person name="Biffinger J."/>
        </authorList>
    </citation>
    <scope>NUCLEOTIDE SEQUENCE [LARGE SCALE GENOMIC DNA]</scope>
    <source>
        <strain evidence="1 2">KCP01</strain>
    </source>
</reference>